<dbReference type="PANTHER" id="PTHR34978:SF3">
    <property type="entry name" value="SLR0241 PROTEIN"/>
    <property type="match status" value="1"/>
</dbReference>
<evidence type="ECO:0000313" key="3">
    <source>
        <dbReference type="EMBL" id="SDZ74368.1"/>
    </source>
</evidence>
<feature type="transmembrane region" description="Helical" evidence="1">
    <location>
        <begin position="52"/>
        <end position="72"/>
    </location>
</feature>
<sequence>METLFNWLSSPAFKALGMSLLSSLWQAAILYFLTYALIWLNRNSAARIKYNLAAVGSLIATIWFIQTFIYYLNLETSLSGQIKEQSAALFYFPGNFPVLTTVYPGAATETGFHLSKCIPLALIIYFIGVTILLFKVLFSYLQTRQLKTSGLFTAPVQYMQHLAATSKQFNIASRVQLYLSDKINTPLMMGYLKPIILLPVSIITHLSAVQIEAIITHELAHIRRQDYLVNFIMSIVEALFFFNPFIWLLSKIMREEREKACDELVIKSVAPYTYATALLALEKINETKRLTLAANGHNSFKLLNRIKLFTMKKNPIISVKQKIVSLLLIIMAIGCIAWLSPKQQQAKNKQITATKEGMKAQKQITATNSARTNPQIIQPKQPASHYLSSAGSRTVMDSITPQMQQQIDEITKSAQKIAAGFAADTAWQSNLAAIQQKAMQITSKFEQDPAFKATIEKITQDAKALSSKMKDDPALEKQLRDLDQNAQQMAEAYKPSPEMQKQLEALSNRSAAIAASFAKDTAWKNQIKHLKFRAEKLARQLKDNPEMQEKIKKMADTYKDMAIKVLNDPKFKNQLQQLHDDLSHMNWDLDNDD</sequence>
<dbReference type="EMBL" id="FNQY01000001">
    <property type="protein sequence ID" value="SDZ74368.1"/>
    <property type="molecule type" value="Genomic_DNA"/>
</dbReference>
<gene>
    <name evidence="3" type="ORF">SAMN05192529_101147</name>
</gene>
<dbReference type="OrthoDB" id="15218at2"/>
<dbReference type="PANTHER" id="PTHR34978">
    <property type="entry name" value="POSSIBLE SENSOR-TRANSDUCER PROTEIN BLAR"/>
    <property type="match status" value="1"/>
</dbReference>
<protein>
    <submittedName>
        <fullName evidence="3">BlaR1 peptidase M56</fullName>
    </submittedName>
</protein>
<evidence type="ECO:0000259" key="2">
    <source>
        <dbReference type="Pfam" id="PF05569"/>
    </source>
</evidence>
<feature type="domain" description="Peptidase M56" evidence="2">
    <location>
        <begin position="120"/>
        <end position="307"/>
    </location>
</feature>
<dbReference type="RefSeq" id="WP_091392153.1">
    <property type="nucleotide sequence ID" value="NZ_FNQY01000001.1"/>
</dbReference>
<dbReference type="Pfam" id="PF05569">
    <property type="entry name" value="Peptidase_M56"/>
    <property type="match status" value="1"/>
</dbReference>
<dbReference type="CDD" id="cd07341">
    <property type="entry name" value="M56_BlaR1_MecR1_like"/>
    <property type="match status" value="1"/>
</dbReference>
<keyword evidence="4" id="KW-1185">Reference proteome</keyword>
<keyword evidence="1" id="KW-0472">Membrane</keyword>
<feature type="transmembrane region" description="Helical" evidence="1">
    <location>
        <begin position="118"/>
        <end position="138"/>
    </location>
</feature>
<dbReference type="Gene3D" id="3.30.2010.10">
    <property type="entry name" value="Metalloproteases ('zincins'), catalytic domain"/>
    <property type="match status" value="1"/>
</dbReference>
<dbReference type="Proteomes" id="UP000199041">
    <property type="component" value="Unassembled WGS sequence"/>
</dbReference>
<proteinExistence type="predicted"/>
<name>A0A1H3VJP6_9BACT</name>
<dbReference type="STRING" id="551991.SAMN05192529_101147"/>
<keyword evidence="1" id="KW-1133">Transmembrane helix</keyword>
<evidence type="ECO:0000313" key="4">
    <source>
        <dbReference type="Proteomes" id="UP000199041"/>
    </source>
</evidence>
<feature type="transmembrane region" description="Helical" evidence="1">
    <location>
        <begin position="227"/>
        <end position="249"/>
    </location>
</feature>
<dbReference type="InterPro" id="IPR008756">
    <property type="entry name" value="Peptidase_M56"/>
</dbReference>
<dbReference type="InterPro" id="IPR052173">
    <property type="entry name" value="Beta-lactam_resp_regulator"/>
</dbReference>
<organism evidence="3 4">
    <name type="scientific">Arachidicoccus rhizosphaerae</name>
    <dbReference type="NCBI Taxonomy" id="551991"/>
    <lineage>
        <taxon>Bacteria</taxon>
        <taxon>Pseudomonadati</taxon>
        <taxon>Bacteroidota</taxon>
        <taxon>Chitinophagia</taxon>
        <taxon>Chitinophagales</taxon>
        <taxon>Chitinophagaceae</taxon>
        <taxon>Arachidicoccus</taxon>
    </lineage>
</organism>
<reference evidence="3 4" key="1">
    <citation type="submission" date="2016-10" db="EMBL/GenBank/DDBJ databases">
        <authorList>
            <person name="de Groot N.N."/>
        </authorList>
    </citation>
    <scope>NUCLEOTIDE SEQUENCE [LARGE SCALE GENOMIC DNA]</scope>
    <source>
        <strain evidence="3 4">Vu-144</strain>
    </source>
</reference>
<accession>A0A1H3VJP6</accession>
<evidence type="ECO:0000256" key="1">
    <source>
        <dbReference type="SAM" id="Phobius"/>
    </source>
</evidence>
<feature type="transmembrane region" description="Helical" evidence="1">
    <location>
        <begin position="20"/>
        <end position="40"/>
    </location>
</feature>
<feature type="transmembrane region" description="Helical" evidence="1">
    <location>
        <begin position="323"/>
        <end position="340"/>
    </location>
</feature>
<keyword evidence="1" id="KW-0812">Transmembrane</keyword>
<dbReference type="AlphaFoldDB" id="A0A1H3VJP6"/>
<feature type="transmembrane region" description="Helical" evidence="1">
    <location>
        <begin position="195"/>
        <end position="215"/>
    </location>
</feature>